<dbReference type="HOGENOM" id="CLU_3325539_0_0_4"/>
<evidence type="ECO:0000313" key="3">
    <source>
        <dbReference type="Proteomes" id="UP000001812"/>
    </source>
</evidence>
<dbReference type="EMBL" id="CM000833">
    <property type="protein sequence ID" value="EET05315.1"/>
    <property type="molecule type" value="Genomic_DNA"/>
</dbReference>
<organism evidence="2 3">
    <name type="scientific">Burkholderia pseudomallei 1710a</name>
    <dbReference type="NCBI Taxonomy" id="320371"/>
    <lineage>
        <taxon>Bacteria</taxon>
        <taxon>Pseudomonadati</taxon>
        <taxon>Pseudomonadota</taxon>
        <taxon>Betaproteobacteria</taxon>
        <taxon>Burkholderiales</taxon>
        <taxon>Burkholderiaceae</taxon>
        <taxon>Burkholderia</taxon>
        <taxon>pseudomallei group</taxon>
    </lineage>
</organism>
<feature type="region of interest" description="Disordered" evidence="1">
    <location>
        <begin position="1"/>
        <end position="38"/>
    </location>
</feature>
<reference evidence="3" key="1">
    <citation type="submission" date="2007-08" db="EMBL/GenBank/DDBJ databases">
        <title>Annotation of Burkholderia pseudomallei 1710a.</title>
        <authorList>
            <person name="Harkins D.M."/>
            <person name="DeShazer D."/>
            <person name="Woods D.E."/>
            <person name="Brinkac L.M."/>
            <person name="Brown K.A."/>
            <person name="Hung G.C."/>
            <person name="Tuanyok A."/>
            <person name="Zhang B."/>
            <person name="Nierman W.C."/>
        </authorList>
    </citation>
    <scope>NUCLEOTIDE SEQUENCE [LARGE SCALE GENOMIC DNA]</scope>
    <source>
        <strain evidence="3">1710a</strain>
    </source>
</reference>
<dbReference type="AlphaFoldDB" id="A0A0E1VWJ7"/>
<proteinExistence type="predicted"/>
<sequence>MNRRCAHAPARTATAAAALHIEPPPRLGNSQAECKVSA</sequence>
<reference evidence="2 3" key="2">
    <citation type="submission" date="2009-05" db="EMBL/GenBank/DDBJ databases">
        <authorList>
            <person name="Harkins D.M."/>
            <person name="DeShazer D."/>
            <person name="Woods D.E."/>
            <person name="Brinkac L.M."/>
            <person name="Brown K.A."/>
            <person name="Hung G.C."/>
            <person name="Tuanyok A."/>
            <person name="Zhang B."/>
            <person name="Nierman W.C."/>
        </authorList>
    </citation>
    <scope>NUCLEOTIDE SEQUENCE [LARGE SCALE GENOMIC DNA]</scope>
    <source>
        <strain evidence="2 3">1710a</strain>
    </source>
</reference>
<evidence type="ECO:0000313" key="2">
    <source>
        <dbReference type="EMBL" id="EET05315.1"/>
    </source>
</evidence>
<name>A0A0E1VWJ7_BURPE</name>
<feature type="compositionally biased region" description="Low complexity" evidence="1">
    <location>
        <begin position="7"/>
        <end position="18"/>
    </location>
</feature>
<protein>
    <submittedName>
        <fullName evidence="2">Uncharacterized protein</fullName>
    </submittedName>
</protein>
<dbReference type="Proteomes" id="UP000001812">
    <property type="component" value="Chromosome II"/>
</dbReference>
<gene>
    <name evidence="2" type="ORF">BURPS1710A_A2579</name>
</gene>
<accession>A0A0E1VWJ7</accession>
<evidence type="ECO:0000256" key="1">
    <source>
        <dbReference type="SAM" id="MobiDB-lite"/>
    </source>
</evidence>